<feature type="compositionally biased region" description="Polar residues" evidence="5">
    <location>
        <begin position="237"/>
        <end position="246"/>
    </location>
</feature>
<feature type="domain" description="MYND-type" evidence="6">
    <location>
        <begin position="733"/>
        <end position="771"/>
    </location>
</feature>
<gene>
    <name evidence="7" type="ORF">FA13DRAFT_1718710</name>
</gene>
<evidence type="ECO:0000259" key="6">
    <source>
        <dbReference type="PROSITE" id="PS50865"/>
    </source>
</evidence>
<feature type="region of interest" description="Disordered" evidence="5">
    <location>
        <begin position="1"/>
        <end position="23"/>
    </location>
</feature>
<protein>
    <recommendedName>
        <fullName evidence="6">MYND-type domain-containing protein</fullName>
    </recommendedName>
</protein>
<dbReference type="InterPro" id="IPR002893">
    <property type="entry name" value="Znf_MYND"/>
</dbReference>
<organism evidence="7 8">
    <name type="scientific">Coprinellus micaceus</name>
    <name type="common">Glistening ink-cap mushroom</name>
    <name type="synonym">Coprinus micaceus</name>
    <dbReference type="NCBI Taxonomy" id="71717"/>
    <lineage>
        <taxon>Eukaryota</taxon>
        <taxon>Fungi</taxon>
        <taxon>Dikarya</taxon>
        <taxon>Basidiomycota</taxon>
        <taxon>Agaricomycotina</taxon>
        <taxon>Agaricomycetes</taxon>
        <taxon>Agaricomycetidae</taxon>
        <taxon>Agaricales</taxon>
        <taxon>Agaricineae</taxon>
        <taxon>Psathyrellaceae</taxon>
        <taxon>Coprinellus</taxon>
    </lineage>
</organism>
<feature type="compositionally biased region" description="Basic and acidic residues" evidence="5">
    <location>
        <begin position="1"/>
        <end position="15"/>
    </location>
</feature>
<evidence type="ECO:0000313" key="8">
    <source>
        <dbReference type="Proteomes" id="UP000298030"/>
    </source>
</evidence>
<accession>A0A4Y7SEP8</accession>
<evidence type="ECO:0000313" key="7">
    <source>
        <dbReference type="EMBL" id="TEB19493.1"/>
    </source>
</evidence>
<dbReference type="Pfam" id="PF01753">
    <property type="entry name" value="zf-MYND"/>
    <property type="match status" value="1"/>
</dbReference>
<dbReference type="SUPFAM" id="SSF144232">
    <property type="entry name" value="HIT/MYND zinc finger-like"/>
    <property type="match status" value="1"/>
</dbReference>
<dbReference type="PROSITE" id="PS50865">
    <property type="entry name" value="ZF_MYND_2"/>
    <property type="match status" value="1"/>
</dbReference>
<feature type="compositionally biased region" description="Polar residues" evidence="5">
    <location>
        <begin position="98"/>
        <end position="120"/>
    </location>
</feature>
<evidence type="ECO:0000256" key="4">
    <source>
        <dbReference type="PROSITE-ProRule" id="PRU00134"/>
    </source>
</evidence>
<comment type="caution">
    <text evidence="7">The sequence shown here is derived from an EMBL/GenBank/DDBJ whole genome shotgun (WGS) entry which is preliminary data.</text>
</comment>
<dbReference type="AlphaFoldDB" id="A0A4Y7SEP8"/>
<feature type="region of interest" description="Disordered" evidence="5">
    <location>
        <begin position="237"/>
        <end position="261"/>
    </location>
</feature>
<dbReference type="OrthoDB" id="3031701at2759"/>
<evidence type="ECO:0000256" key="3">
    <source>
        <dbReference type="ARBA" id="ARBA00022833"/>
    </source>
</evidence>
<dbReference type="EMBL" id="QPFP01000187">
    <property type="protein sequence ID" value="TEB19493.1"/>
    <property type="molecule type" value="Genomic_DNA"/>
</dbReference>
<sequence length="924" mass="102229">MTLRDKPCKPWEVSHKRGSVAATRGDHGEVRLCAAPACRTRSTQGGSLPLPLDDDQMEETERNVPPKSTGTGRRESGAVATWEQGSRSVWTPVDQENAVGSQIDRSPNLPRSQATASDPTAQLPRRMMLIGSRGKLHDPISLNIRLDSQWCHRRKTSPPPRLLIEASMHLANDQLRTSTTFSSCLKGAQQHIRLRRCAPKPTFNGQSPGVAEQGESKVRIKYPLFSLIFPHQTFRLTPTLKSPQPHDTTRPKREEPERSGEMDGIVGEATTSVTRLSPSVEVPWQYRPVICSLVTSVPTDAGCQAEVEPQLRRMQDLADEGLYCLADFSSCIACFRRAPQGVETESLPLIGLSMALVAHMIRAFSVGGDKDDAIVWATAQGVIQRYWDICLDWSNFLLDMTLHGQDLGRCMLEAVIHLISDFGQESVRLLPPLAALPSTGALAFRLWLASQDANCDTECSRLRRTASIGCEAPCPVITFVGQCSARPEEGEPSFGLAFNASPFPWFLSSDILQRLSTLQSSIEKRLICPNTAVNTIRPLINILGAVLSNRQTEKQVVRSHIYLHLFSAFALLMPAIQRLRRYHHGCLSPSAGLALFTLSDEIFETICNGTRCVESLKDAVKGGLALILFAPFTHGPKTICTSPTLKTIGIRNASLLLRHAPFRSLGLAVVDAMEPYLSKVDLQVHISSHSKTGKSFIESWEVFKYLRSCDWASLSINSLDNPVASHICSNVQCNVDERQAPALKRCSGCRSVIYCSRACQMRDWQLHRFECRVLQGQTCIAAKDGEHLKAALHHQAELGVYLIAICREVFGAHSDWNRGSSAGIFTVNCADKVGGLKRSFITPGEFLSKWVSRAENMRGWSRRRVDDELQALSRYAPNMMMAHGEFPCGRVCVSVLARFKRFAGTSTGHTRYRLLSIIVSTLPP</sequence>
<dbReference type="Gene3D" id="6.10.140.2220">
    <property type="match status" value="1"/>
</dbReference>
<dbReference type="Proteomes" id="UP000298030">
    <property type="component" value="Unassembled WGS sequence"/>
</dbReference>
<reference evidence="7 8" key="1">
    <citation type="journal article" date="2019" name="Nat. Ecol. Evol.">
        <title>Megaphylogeny resolves global patterns of mushroom evolution.</title>
        <authorList>
            <person name="Varga T."/>
            <person name="Krizsan K."/>
            <person name="Foldi C."/>
            <person name="Dima B."/>
            <person name="Sanchez-Garcia M."/>
            <person name="Sanchez-Ramirez S."/>
            <person name="Szollosi G.J."/>
            <person name="Szarkandi J.G."/>
            <person name="Papp V."/>
            <person name="Albert L."/>
            <person name="Andreopoulos W."/>
            <person name="Angelini C."/>
            <person name="Antonin V."/>
            <person name="Barry K.W."/>
            <person name="Bougher N.L."/>
            <person name="Buchanan P."/>
            <person name="Buyck B."/>
            <person name="Bense V."/>
            <person name="Catcheside P."/>
            <person name="Chovatia M."/>
            <person name="Cooper J."/>
            <person name="Damon W."/>
            <person name="Desjardin D."/>
            <person name="Finy P."/>
            <person name="Geml J."/>
            <person name="Haridas S."/>
            <person name="Hughes K."/>
            <person name="Justo A."/>
            <person name="Karasinski D."/>
            <person name="Kautmanova I."/>
            <person name="Kiss B."/>
            <person name="Kocsube S."/>
            <person name="Kotiranta H."/>
            <person name="LaButti K.M."/>
            <person name="Lechner B.E."/>
            <person name="Liimatainen K."/>
            <person name="Lipzen A."/>
            <person name="Lukacs Z."/>
            <person name="Mihaltcheva S."/>
            <person name="Morgado L.N."/>
            <person name="Niskanen T."/>
            <person name="Noordeloos M.E."/>
            <person name="Ohm R.A."/>
            <person name="Ortiz-Santana B."/>
            <person name="Ovrebo C."/>
            <person name="Racz N."/>
            <person name="Riley R."/>
            <person name="Savchenko A."/>
            <person name="Shiryaev A."/>
            <person name="Soop K."/>
            <person name="Spirin V."/>
            <person name="Szebenyi C."/>
            <person name="Tomsovsky M."/>
            <person name="Tulloss R.E."/>
            <person name="Uehling J."/>
            <person name="Grigoriev I.V."/>
            <person name="Vagvolgyi C."/>
            <person name="Papp T."/>
            <person name="Martin F.M."/>
            <person name="Miettinen O."/>
            <person name="Hibbett D.S."/>
            <person name="Nagy L.G."/>
        </authorList>
    </citation>
    <scope>NUCLEOTIDE SEQUENCE [LARGE SCALE GENOMIC DNA]</scope>
    <source>
        <strain evidence="7 8">FP101781</strain>
    </source>
</reference>
<name>A0A4Y7SEP8_COPMI</name>
<keyword evidence="3" id="KW-0862">Zinc</keyword>
<evidence type="ECO:0000256" key="2">
    <source>
        <dbReference type="ARBA" id="ARBA00022771"/>
    </source>
</evidence>
<feature type="region of interest" description="Disordered" evidence="5">
    <location>
        <begin position="40"/>
        <end position="121"/>
    </location>
</feature>
<proteinExistence type="predicted"/>
<evidence type="ECO:0000256" key="5">
    <source>
        <dbReference type="SAM" id="MobiDB-lite"/>
    </source>
</evidence>
<keyword evidence="1" id="KW-0479">Metal-binding</keyword>
<keyword evidence="8" id="KW-1185">Reference proteome</keyword>
<dbReference type="GO" id="GO:0008270">
    <property type="term" value="F:zinc ion binding"/>
    <property type="evidence" value="ECO:0007669"/>
    <property type="project" value="UniProtKB-KW"/>
</dbReference>
<evidence type="ECO:0000256" key="1">
    <source>
        <dbReference type="ARBA" id="ARBA00022723"/>
    </source>
</evidence>
<keyword evidence="2 4" id="KW-0863">Zinc-finger</keyword>
<feature type="compositionally biased region" description="Basic and acidic residues" evidence="5">
    <location>
        <begin position="247"/>
        <end position="261"/>
    </location>
</feature>